<dbReference type="EMBL" id="PGCJ01000248">
    <property type="protein sequence ID" value="PLW35911.1"/>
    <property type="molecule type" value="Genomic_DNA"/>
</dbReference>
<accession>A0A2N5UDW4</accession>
<name>A0A2N5UDW4_9BASI</name>
<sequence>MGVLPHFAPKKLPPPRRSIKDSDIPHATGQLLKTVYTIIHNRPRHFTPTQLQHHKHWWKLSAHRTSTRWSLYRNLIRHANWFEQQQTSLPNHRGKLAVSSSSTPVLTDWIRAEFRQYRTLRTVPHTQEVLRQGYILLTQLVNAKFGSSDDLQQLQEQHQELVDIRQKKVWAKVYRKQLESQRPRTPIMTGRFLRPSILNGPLPRLAHQPLHISMMMSSRRKARERRMAEHRHLKEKLDTIRQEHQFEAALGQDQRDLFHQEHNAEVRGILDRLNVIDHSFTLEKERERVRNPLARFLDRNTPSYLRVYSRELLDKIEAARRRRPVVMAQRNRWKRTKTRLAELEYATQDDPLLAPDTPEAKCARLPEPSFWTS</sequence>
<dbReference type="STRING" id="200324.A0A2N5UDW4"/>
<reference evidence="2 3" key="1">
    <citation type="submission" date="2017-11" db="EMBL/GenBank/DDBJ databases">
        <title>De novo assembly and phasing of dikaryotic genomes from two isolates of Puccinia coronata f. sp. avenae, the causal agent of oat crown rust.</title>
        <authorList>
            <person name="Miller M.E."/>
            <person name="Zhang Y."/>
            <person name="Omidvar V."/>
            <person name="Sperschneider J."/>
            <person name="Schwessinger B."/>
            <person name="Raley C."/>
            <person name="Palmer J.M."/>
            <person name="Garnica D."/>
            <person name="Upadhyaya N."/>
            <person name="Rathjen J."/>
            <person name="Taylor J.M."/>
            <person name="Park R.F."/>
            <person name="Dodds P.N."/>
            <person name="Hirsch C.D."/>
            <person name="Kianian S.F."/>
            <person name="Figueroa M."/>
        </authorList>
    </citation>
    <scope>NUCLEOTIDE SEQUENCE [LARGE SCALE GENOMIC DNA]</scope>
    <source>
        <strain evidence="2">12NC29</strain>
    </source>
</reference>
<evidence type="ECO:0000256" key="1">
    <source>
        <dbReference type="SAM" id="MobiDB-lite"/>
    </source>
</evidence>
<proteinExistence type="predicted"/>
<dbReference type="OrthoDB" id="2571149at2759"/>
<protein>
    <submittedName>
        <fullName evidence="2">Uncharacterized protein</fullName>
    </submittedName>
</protein>
<gene>
    <name evidence="2" type="ORF">PCANC_17903</name>
</gene>
<dbReference type="AlphaFoldDB" id="A0A2N5UDW4"/>
<evidence type="ECO:0000313" key="2">
    <source>
        <dbReference type="EMBL" id="PLW35911.1"/>
    </source>
</evidence>
<organism evidence="2 3">
    <name type="scientific">Puccinia coronata f. sp. avenae</name>
    <dbReference type="NCBI Taxonomy" id="200324"/>
    <lineage>
        <taxon>Eukaryota</taxon>
        <taxon>Fungi</taxon>
        <taxon>Dikarya</taxon>
        <taxon>Basidiomycota</taxon>
        <taxon>Pucciniomycotina</taxon>
        <taxon>Pucciniomycetes</taxon>
        <taxon>Pucciniales</taxon>
        <taxon>Pucciniaceae</taxon>
        <taxon>Puccinia</taxon>
    </lineage>
</organism>
<evidence type="ECO:0000313" key="3">
    <source>
        <dbReference type="Proteomes" id="UP000235388"/>
    </source>
</evidence>
<feature type="region of interest" description="Disordered" evidence="1">
    <location>
        <begin position="1"/>
        <end position="24"/>
    </location>
</feature>
<keyword evidence="3" id="KW-1185">Reference proteome</keyword>
<dbReference type="Proteomes" id="UP000235388">
    <property type="component" value="Unassembled WGS sequence"/>
</dbReference>
<comment type="caution">
    <text evidence="2">The sequence shown here is derived from an EMBL/GenBank/DDBJ whole genome shotgun (WGS) entry which is preliminary data.</text>
</comment>